<dbReference type="SUPFAM" id="SSF48371">
    <property type="entry name" value="ARM repeat"/>
    <property type="match status" value="1"/>
</dbReference>
<dbReference type="Pfam" id="PF03810">
    <property type="entry name" value="IBN_N"/>
    <property type="match status" value="1"/>
</dbReference>
<organism evidence="9 10">
    <name type="scientific">Smittium megazygosporum</name>
    <dbReference type="NCBI Taxonomy" id="133381"/>
    <lineage>
        <taxon>Eukaryota</taxon>
        <taxon>Fungi</taxon>
        <taxon>Fungi incertae sedis</taxon>
        <taxon>Zoopagomycota</taxon>
        <taxon>Kickxellomycotina</taxon>
        <taxon>Harpellomycetes</taxon>
        <taxon>Harpellales</taxon>
        <taxon>Legeriomycetaceae</taxon>
        <taxon>Smittium</taxon>
    </lineage>
</organism>
<dbReference type="Pfam" id="PF25758">
    <property type="entry name" value="TPR_IPO11"/>
    <property type="match status" value="1"/>
</dbReference>
<keyword evidence="10" id="KW-1185">Reference proteome</keyword>
<evidence type="ECO:0000256" key="5">
    <source>
        <dbReference type="ARBA" id="ARBA00022490"/>
    </source>
</evidence>
<evidence type="ECO:0000256" key="4">
    <source>
        <dbReference type="ARBA" id="ARBA00022448"/>
    </source>
</evidence>
<dbReference type="PANTHER" id="PTHR10997">
    <property type="entry name" value="IMPORTIN-7, 8, 11"/>
    <property type="match status" value="1"/>
</dbReference>
<evidence type="ECO:0000256" key="1">
    <source>
        <dbReference type="ARBA" id="ARBA00004123"/>
    </source>
</evidence>
<dbReference type="PANTHER" id="PTHR10997:SF18">
    <property type="entry name" value="D-IMPORTIN 7_RANBP7"/>
    <property type="match status" value="1"/>
</dbReference>
<dbReference type="GO" id="GO:0005635">
    <property type="term" value="C:nuclear envelope"/>
    <property type="evidence" value="ECO:0007669"/>
    <property type="project" value="TreeGrafter"/>
</dbReference>
<dbReference type="InterPro" id="IPR013713">
    <property type="entry name" value="XPO2_central"/>
</dbReference>
<dbReference type="InterPro" id="IPR016024">
    <property type="entry name" value="ARM-type_fold"/>
</dbReference>
<protein>
    <recommendedName>
        <fullName evidence="8">Importin N-terminal domain-containing protein</fullName>
    </recommendedName>
</protein>
<dbReference type="SMART" id="SM00913">
    <property type="entry name" value="IBN_N"/>
    <property type="match status" value="1"/>
</dbReference>
<evidence type="ECO:0000259" key="8">
    <source>
        <dbReference type="PROSITE" id="PS50166"/>
    </source>
</evidence>
<evidence type="ECO:0000313" key="9">
    <source>
        <dbReference type="EMBL" id="PVV03449.1"/>
    </source>
</evidence>
<dbReference type="OrthoDB" id="760868at2759"/>
<dbReference type="InterPro" id="IPR058669">
    <property type="entry name" value="TPR_IPO7/11-like"/>
</dbReference>
<dbReference type="AlphaFoldDB" id="A0A2T9ZFW3"/>
<feature type="domain" description="Importin N-terminal" evidence="8">
    <location>
        <begin position="24"/>
        <end position="101"/>
    </location>
</feature>
<evidence type="ECO:0000256" key="2">
    <source>
        <dbReference type="ARBA" id="ARBA00004496"/>
    </source>
</evidence>
<keyword evidence="5" id="KW-0963">Cytoplasm</keyword>
<keyword evidence="4" id="KW-0813">Transport</keyword>
<dbReference type="STRING" id="133381.A0A2T9ZFW3"/>
<comment type="caution">
    <text evidence="9">The sequence shown here is derived from an EMBL/GenBank/DDBJ whole genome shotgun (WGS) entry which is preliminary data.</text>
</comment>
<proteinExistence type="inferred from homology"/>
<sequence>MDAKQLDQIFGATFSPDQNLRNQMEEKLRTCETSTSFLPSVLSFIADPASNESSKLAASIYFKNALRKRWREKASLSSNTLPISQEDRQFINSQILAVMVSCSRQIRIQLQACVGTMIANNFPDSWPEFGPMLLSLLNSNDVNSQGVGLLCLLELAQMYRFRSSKNRAPFHEAVASLFPLVIKIIDPFVLSQDNDSQFLVKTVAKTFYSSIQVDLPPSLTNPEFIAPWFSFFIRIISHTVPLGDLDQSDIDELQKEPLFKSKKWACRSLNRLFNRYGCISLLGSSIKTYGMFAKFFTQNLAPKILEVYIQLVGQYTSKSIVLTSVMIYLILSFFDDCVKDKALWPLLKPHTDAIISHLIFPLLCYNESDIELWDSSPAEYVNKKIDSLDDYNSPILSASNLLVDLLTDRRKSTLMPTLQFINTILETYNATPPENRDERSKEGALNMMGNIVAPVSSRRSPISGHLDKFLFDHVFPEFNSTNKFLRARALDTFAHYSEVEFADFNLVSNVFEKVVSLLADPELPVRVYAALAIRPFILNESISKLMVPKLPVVVEHLLMITNQVDTDLITDIIESLADSFTVELEPYAIELAQQLCKSFSRIVAESLVASNAVNEMGSGEASLDYDQVNSKIMAALGILRTLGTLIINLDSNLTVVAGIEQIVYPIIRFVLDNHIIDLYEEALEIIDCCSYTLKAITPHSLELFNSIYSVFMDDGIDFVEEMFPSLENYVTFGFELLCSQPEYKSKIYKIIELVLTSDRVGENGKVSGCRLIEAIVLNAVKYNSSNQNIMADIDDLVISFLKLVSSQLVDPANQPSTVPLWIYLLSTVLDCFQYNTQLTLKTLAELGSFAVMLDQLVTKQHLFKRVSDKKVYVLGMTNLIHTATTNVQLGSQEHQILVNGLPVLFQSTIKNIGGYSQALKNKEEAEKLYMDIELDNPLSDVNPYKYFSNMLSSMQTSNHTAFDQLVATISPEEHQILNVVATEANKQ</sequence>
<dbReference type="InterPro" id="IPR001494">
    <property type="entry name" value="Importin-beta_N"/>
</dbReference>
<dbReference type="Proteomes" id="UP000245609">
    <property type="component" value="Unassembled WGS sequence"/>
</dbReference>
<keyword evidence="7" id="KW-0539">Nucleus</keyword>
<name>A0A2T9ZFW3_9FUNG</name>
<dbReference type="GO" id="GO:0005829">
    <property type="term" value="C:cytosol"/>
    <property type="evidence" value="ECO:0007669"/>
    <property type="project" value="TreeGrafter"/>
</dbReference>
<dbReference type="EMBL" id="MBFS01000232">
    <property type="protein sequence ID" value="PVV03449.1"/>
    <property type="molecule type" value="Genomic_DNA"/>
</dbReference>
<dbReference type="PROSITE" id="PS50166">
    <property type="entry name" value="IMPORTIN_B_NT"/>
    <property type="match status" value="1"/>
</dbReference>
<gene>
    <name evidence="9" type="ORF">BB560_002069</name>
</gene>
<dbReference type="GO" id="GO:0031267">
    <property type="term" value="F:small GTPase binding"/>
    <property type="evidence" value="ECO:0007669"/>
    <property type="project" value="InterPro"/>
</dbReference>
<comment type="similarity">
    <text evidence="3">Belongs to the importin beta family.</text>
</comment>
<dbReference type="Gene3D" id="1.25.10.10">
    <property type="entry name" value="Leucine-rich Repeat Variant"/>
    <property type="match status" value="1"/>
</dbReference>
<evidence type="ECO:0000256" key="7">
    <source>
        <dbReference type="ARBA" id="ARBA00023242"/>
    </source>
</evidence>
<evidence type="ECO:0000256" key="3">
    <source>
        <dbReference type="ARBA" id="ARBA00007991"/>
    </source>
</evidence>
<keyword evidence="6" id="KW-0653">Protein transport</keyword>
<reference evidence="9 10" key="1">
    <citation type="journal article" date="2018" name="MBio">
        <title>Comparative Genomics Reveals the Core Gene Toolbox for the Fungus-Insect Symbiosis.</title>
        <authorList>
            <person name="Wang Y."/>
            <person name="Stata M."/>
            <person name="Wang W."/>
            <person name="Stajich J.E."/>
            <person name="White M.M."/>
            <person name="Moncalvo J.M."/>
        </authorList>
    </citation>
    <scope>NUCLEOTIDE SEQUENCE [LARGE SCALE GENOMIC DNA]</scope>
    <source>
        <strain evidence="9 10">SC-DP-2</strain>
    </source>
</reference>
<evidence type="ECO:0000256" key="6">
    <source>
        <dbReference type="ARBA" id="ARBA00022927"/>
    </source>
</evidence>
<dbReference type="InterPro" id="IPR011989">
    <property type="entry name" value="ARM-like"/>
</dbReference>
<comment type="subcellular location">
    <subcellularLocation>
        <location evidence="2">Cytoplasm</location>
    </subcellularLocation>
    <subcellularLocation>
        <location evidence="1">Nucleus</location>
    </subcellularLocation>
</comment>
<accession>A0A2T9ZFW3</accession>
<dbReference type="GO" id="GO:0006606">
    <property type="term" value="P:protein import into nucleus"/>
    <property type="evidence" value="ECO:0007669"/>
    <property type="project" value="TreeGrafter"/>
</dbReference>
<evidence type="ECO:0000313" key="10">
    <source>
        <dbReference type="Proteomes" id="UP000245609"/>
    </source>
</evidence>
<dbReference type="Pfam" id="PF08506">
    <property type="entry name" value="Cse1"/>
    <property type="match status" value="1"/>
</dbReference>